<evidence type="ECO:0000313" key="3">
    <source>
        <dbReference type="EMBL" id="MFC1416743.1"/>
    </source>
</evidence>
<evidence type="ECO:0000313" key="4">
    <source>
        <dbReference type="Proteomes" id="UP001592531"/>
    </source>
</evidence>
<feature type="signal peptide" evidence="2">
    <location>
        <begin position="1"/>
        <end position="35"/>
    </location>
</feature>
<comment type="caution">
    <text evidence="3">The sequence shown here is derived from an EMBL/GenBank/DDBJ whole genome shotgun (WGS) entry which is preliminary data.</text>
</comment>
<reference evidence="3 4" key="1">
    <citation type="submission" date="2024-09" db="EMBL/GenBank/DDBJ databases">
        <authorList>
            <person name="Lee S.D."/>
        </authorList>
    </citation>
    <scope>NUCLEOTIDE SEQUENCE [LARGE SCALE GENOMIC DNA]</scope>
    <source>
        <strain evidence="3 4">N8-3</strain>
    </source>
</reference>
<evidence type="ECO:0000256" key="1">
    <source>
        <dbReference type="SAM" id="MobiDB-lite"/>
    </source>
</evidence>
<dbReference type="Gene3D" id="2.60.40.3440">
    <property type="match status" value="1"/>
</dbReference>
<keyword evidence="4" id="KW-1185">Reference proteome</keyword>
<gene>
    <name evidence="3" type="ORF">ACEZDE_08820</name>
</gene>
<protein>
    <submittedName>
        <fullName evidence="3">Ig-like domain-containing protein</fullName>
    </submittedName>
</protein>
<sequence length="182" mass="18484">MNAVTRQRRTNARRIAQATAATAAVVVLSGGVAQASTSTDLRARPGSGSRAENGRPGSARPDLAVRAATALPSAAAVLSLPVTAADRLDAVSGVTATVDLLSGELPTDRALVALTATPAHGRVVLYDDATAGYTSTPGYTGPDSFGYRFTDERGRTSRVTVAVTVSHGTVPADRYAAPAHAA</sequence>
<proteinExistence type="predicted"/>
<dbReference type="Pfam" id="PF17963">
    <property type="entry name" value="Big_9"/>
    <property type="match status" value="1"/>
</dbReference>
<name>A0ABV6VT40_9ACTN</name>
<keyword evidence="2" id="KW-0732">Signal</keyword>
<feature type="region of interest" description="Disordered" evidence="1">
    <location>
        <begin position="36"/>
        <end position="60"/>
    </location>
</feature>
<feature type="chain" id="PRO_5045101349" evidence="2">
    <location>
        <begin position="36"/>
        <end position="182"/>
    </location>
</feature>
<dbReference type="Proteomes" id="UP001592531">
    <property type="component" value="Unassembled WGS sequence"/>
</dbReference>
<evidence type="ECO:0000256" key="2">
    <source>
        <dbReference type="SAM" id="SignalP"/>
    </source>
</evidence>
<organism evidence="3 4">
    <name type="scientific">Streptacidiphilus cavernicola</name>
    <dbReference type="NCBI Taxonomy" id="3342716"/>
    <lineage>
        <taxon>Bacteria</taxon>
        <taxon>Bacillati</taxon>
        <taxon>Actinomycetota</taxon>
        <taxon>Actinomycetes</taxon>
        <taxon>Kitasatosporales</taxon>
        <taxon>Streptomycetaceae</taxon>
        <taxon>Streptacidiphilus</taxon>
    </lineage>
</organism>
<accession>A0ABV6VT40</accession>
<dbReference type="EMBL" id="JBHFAB010000005">
    <property type="protein sequence ID" value="MFC1416743.1"/>
    <property type="molecule type" value="Genomic_DNA"/>
</dbReference>
<dbReference type="RefSeq" id="WP_380534244.1">
    <property type="nucleotide sequence ID" value="NZ_JBHFAB010000005.1"/>
</dbReference>